<evidence type="ECO:0000313" key="4">
    <source>
        <dbReference type="Proteomes" id="UP000182178"/>
    </source>
</evidence>
<dbReference type="Pfam" id="PF00378">
    <property type="entry name" value="ECH_1"/>
    <property type="match status" value="1"/>
</dbReference>
<keyword evidence="4" id="KW-1185">Reference proteome</keyword>
<evidence type="ECO:0000256" key="2">
    <source>
        <dbReference type="ARBA" id="ARBA00023239"/>
    </source>
</evidence>
<accession>A0ABP2AAS6</accession>
<dbReference type="RefSeq" id="WP_055460855.1">
    <property type="nucleotide sequence ID" value="NZ_CYHC01000014.1"/>
</dbReference>
<dbReference type="CDD" id="cd06558">
    <property type="entry name" value="crotonase-like"/>
    <property type="match status" value="1"/>
</dbReference>
<dbReference type="Gene3D" id="3.90.226.10">
    <property type="entry name" value="2-enoyl-CoA Hydratase, Chain A, domain 1"/>
    <property type="match status" value="1"/>
</dbReference>
<organism evidence="3 4">
    <name type="scientific">Chelatococcus sambhunathii</name>
    <dbReference type="NCBI Taxonomy" id="363953"/>
    <lineage>
        <taxon>Bacteria</taxon>
        <taxon>Pseudomonadati</taxon>
        <taxon>Pseudomonadota</taxon>
        <taxon>Alphaproteobacteria</taxon>
        <taxon>Hyphomicrobiales</taxon>
        <taxon>Chelatococcaceae</taxon>
        <taxon>Chelatococcus</taxon>
    </lineage>
</organism>
<proteinExistence type="inferred from homology"/>
<name>A0ABP2AAS6_9HYPH</name>
<evidence type="ECO:0000256" key="1">
    <source>
        <dbReference type="ARBA" id="ARBA00005254"/>
    </source>
</evidence>
<gene>
    <name evidence="3" type="ORF">Ga0061061_11463</name>
</gene>
<dbReference type="InterPro" id="IPR014748">
    <property type="entry name" value="Enoyl-CoA_hydra_C"/>
</dbReference>
<dbReference type="SUPFAM" id="SSF52096">
    <property type="entry name" value="ClpP/crotonase"/>
    <property type="match status" value="1"/>
</dbReference>
<dbReference type="InterPro" id="IPR001753">
    <property type="entry name" value="Enoyl-CoA_hydra/iso"/>
</dbReference>
<reference evidence="3 4" key="1">
    <citation type="submission" date="2015-08" db="EMBL/GenBank/DDBJ databases">
        <authorList>
            <person name="Varghese N."/>
        </authorList>
    </citation>
    <scope>NUCLEOTIDE SEQUENCE [LARGE SCALE GENOMIC DNA]</scope>
    <source>
        <strain evidence="3 4">DSM 18167</strain>
    </source>
</reference>
<dbReference type="PANTHER" id="PTHR11941:SF54">
    <property type="entry name" value="ENOYL-COA HYDRATASE, MITOCHONDRIAL"/>
    <property type="match status" value="1"/>
</dbReference>
<comment type="caution">
    <text evidence="3">The sequence shown here is derived from an EMBL/GenBank/DDBJ whole genome shotgun (WGS) entry which is preliminary data.</text>
</comment>
<evidence type="ECO:0000313" key="3">
    <source>
        <dbReference type="EMBL" id="CUA90672.1"/>
    </source>
</evidence>
<sequence>MAFEYKSENLRFEIDKDAPIGRLFINRPGKLNAITMRMRAEIVRFFDMIEEDDRVRVVIIRGVSEGKGFSAGGDIPQFVDVPPRQLANLAYSMSAPERLSKPTIAVIDGHCYGGGLEFACSCDFRIATPAARFAFPEITLGALPGSGGTQRAVRLMGVGRARAMVQTGRPITAERAEMWGLVTWLYPADQVEKEVNDLALHLSKLSPLASSFAKQVVSHAPDTSLAGGFQMEGKAMTVLCQMEDFREGVNAWKEKRPANFKGR</sequence>
<protein>
    <submittedName>
        <fullName evidence="3">Enoyl-CoA hydratase/carnithine racemase</fullName>
    </submittedName>
</protein>
<dbReference type="EMBL" id="CYHC01000014">
    <property type="protein sequence ID" value="CUA90672.1"/>
    <property type="molecule type" value="Genomic_DNA"/>
</dbReference>
<keyword evidence="2" id="KW-0456">Lyase</keyword>
<dbReference type="Gene3D" id="1.10.12.10">
    <property type="entry name" value="Lyase 2-enoyl-coa Hydratase, Chain A, domain 2"/>
    <property type="match status" value="1"/>
</dbReference>
<dbReference type="InterPro" id="IPR029045">
    <property type="entry name" value="ClpP/crotonase-like_dom_sf"/>
</dbReference>
<dbReference type="Proteomes" id="UP000182178">
    <property type="component" value="Unassembled WGS sequence"/>
</dbReference>
<comment type="similarity">
    <text evidence="1">Belongs to the enoyl-CoA hydratase/isomerase family.</text>
</comment>
<dbReference type="PANTHER" id="PTHR11941">
    <property type="entry name" value="ENOYL-COA HYDRATASE-RELATED"/>
    <property type="match status" value="1"/>
</dbReference>